<reference evidence="2" key="1">
    <citation type="submission" date="2025-05" db="UniProtKB">
        <authorList>
            <consortium name="RefSeq"/>
        </authorList>
    </citation>
    <scope>NUCLEOTIDE SEQUENCE [LARGE SCALE GENOMIC DNA]</scope>
    <source>
        <strain evidence="2">14028-0561.14</strain>
    </source>
</reference>
<feature type="region of interest" description="Disordered" evidence="1">
    <location>
        <begin position="1"/>
        <end position="42"/>
    </location>
</feature>
<name>A0A6P4IEG0_DROKI</name>
<evidence type="ECO:0000313" key="2">
    <source>
        <dbReference type="Proteomes" id="UP001652661"/>
    </source>
</evidence>
<evidence type="ECO:0000256" key="1">
    <source>
        <dbReference type="SAM" id="MobiDB-lite"/>
    </source>
</evidence>
<dbReference type="RefSeq" id="XP_017022084.1">
    <property type="nucleotide sequence ID" value="XM_017166595.3"/>
</dbReference>
<dbReference type="GeneID" id="108074517"/>
<proteinExistence type="predicted"/>
<dbReference type="AlphaFoldDB" id="A0A6P4IEG0"/>
<sequence>MAHNATVVTRKSKSSRMVYPSRTLQVTDTEPPKDKVPKMTSTRDVQTVRRAKVSSPIVPDAATKINVNDLHRLGICQMVSPSKTQTRAAGGGGLVAIPGQKYHREQPYTPPPQKTTRSAATNSAVQKLTPKESRTVREQTELKDLKNSKVYRDPKEAKPIKEPQPKGADKTPHASHRHSRHQSDRTKTYFDKYLKFAFDLSTPEGVKQLEAHFFPDKDLVGAGTSGNREE</sequence>
<feature type="region of interest" description="Disordered" evidence="1">
    <location>
        <begin position="103"/>
        <end position="187"/>
    </location>
</feature>
<dbReference type="OrthoDB" id="7860400at2759"/>
<dbReference type="Proteomes" id="UP001652661">
    <property type="component" value="Chromosome 2L"/>
</dbReference>
<organism evidence="2 3">
    <name type="scientific">Drosophila kikkawai</name>
    <name type="common">Fruit fly</name>
    <dbReference type="NCBI Taxonomy" id="30033"/>
    <lineage>
        <taxon>Eukaryota</taxon>
        <taxon>Metazoa</taxon>
        <taxon>Ecdysozoa</taxon>
        <taxon>Arthropoda</taxon>
        <taxon>Hexapoda</taxon>
        <taxon>Insecta</taxon>
        <taxon>Pterygota</taxon>
        <taxon>Neoptera</taxon>
        <taxon>Endopterygota</taxon>
        <taxon>Diptera</taxon>
        <taxon>Brachycera</taxon>
        <taxon>Muscomorpha</taxon>
        <taxon>Ephydroidea</taxon>
        <taxon>Drosophilidae</taxon>
        <taxon>Drosophila</taxon>
        <taxon>Sophophora</taxon>
    </lineage>
</organism>
<gene>
    <name evidence="3" type="primary">LOC108074517</name>
</gene>
<feature type="compositionally biased region" description="Basic and acidic residues" evidence="1">
    <location>
        <begin position="129"/>
        <end position="172"/>
    </location>
</feature>
<reference evidence="3" key="2">
    <citation type="submission" date="2025-08" db="UniProtKB">
        <authorList>
            <consortium name="RefSeq"/>
        </authorList>
    </citation>
    <scope>IDENTIFICATION</scope>
    <source>
        <strain evidence="3">14028-0561.14</strain>
        <tissue evidence="3">Whole fly</tissue>
    </source>
</reference>
<keyword evidence="2" id="KW-1185">Reference proteome</keyword>
<accession>A0A6P4IEG0</accession>
<protein>
    <submittedName>
        <fullName evidence="3">Uncharacterized protein</fullName>
    </submittedName>
</protein>
<evidence type="ECO:0000313" key="3">
    <source>
        <dbReference type="RefSeq" id="XP_017022084.1"/>
    </source>
</evidence>
<feature type="compositionally biased region" description="Polar residues" evidence="1">
    <location>
        <begin position="114"/>
        <end position="126"/>
    </location>
</feature>